<comment type="cofactor">
    <cofactor evidence="1 4">
        <name>pyridoxal 5'-phosphate</name>
        <dbReference type="ChEBI" id="CHEBI:597326"/>
    </cofactor>
</comment>
<keyword evidence="3 4" id="KW-0663">Pyridoxal phosphate</keyword>
<accession>A0A7J9LEZ8</accession>
<evidence type="ECO:0000313" key="6">
    <source>
        <dbReference type="Proteomes" id="UP000593576"/>
    </source>
</evidence>
<evidence type="ECO:0008006" key="7">
    <source>
        <dbReference type="Google" id="ProtNLM"/>
    </source>
</evidence>
<evidence type="ECO:0000256" key="3">
    <source>
        <dbReference type="ARBA" id="ARBA00022898"/>
    </source>
</evidence>
<organism evidence="5 6">
    <name type="scientific">Gossypium schwendimanii</name>
    <name type="common">Cotton</name>
    <dbReference type="NCBI Taxonomy" id="34291"/>
    <lineage>
        <taxon>Eukaryota</taxon>
        <taxon>Viridiplantae</taxon>
        <taxon>Streptophyta</taxon>
        <taxon>Embryophyta</taxon>
        <taxon>Tracheophyta</taxon>
        <taxon>Spermatophyta</taxon>
        <taxon>Magnoliopsida</taxon>
        <taxon>eudicotyledons</taxon>
        <taxon>Gunneridae</taxon>
        <taxon>Pentapetalae</taxon>
        <taxon>rosids</taxon>
        <taxon>malvids</taxon>
        <taxon>Malvales</taxon>
        <taxon>Malvaceae</taxon>
        <taxon>Malvoideae</taxon>
        <taxon>Gossypium</taxon>
    </lineage>
</organism>
<name>A0A7J9LEZ8_GOSSC</name>
<dbReference type="Gene3D" id="3.40.640.10">
    <property type="entry name" value="Type I PLP-dependent aspartate aminotransferase-like (Major domain)"/>
    <property type="match status" value="1"/>
</dbReference>
<comment type="caution">
    <text evidence="5">The sequence shown here is derived from an EMBL/GenBank/DDBJ whole genome shotgun (WGS) entry which is preliminary data.</text>
</comment>
<evidence type="ECO:0000313" key="5">
    <source>
        <dbReference type="EMBL" id="MBA0857310.1"/>
    </source>
</evidence>
<dbReference type="Pfam" id="PF01053">
    <property type="entry name" value="Cys_Met_Meta_PP"/>
    <property type="match status" value="1"/>
</dbReference>
<dbReference type="GO" id="GO:0016846">
    <property type="term" value="F:carbon-sulfur lyase activity"/>
    <property type="evidence" value="ECO:0007669"/>
    <property type="project" value="TreeGrafter"/>
</dbReference>
<reference evidence="5 6" key="1">
    <citation type="journal article" date="2019" name="Genome Biol. Evol.">
        <title>Insights into the evolution of the New World diploid cottons (Gossypium, subgenus Houzingenia) based on genome sequencing.</title>
        <authorList>
            <person name="Grover C.E."/>
            <person name="Arick M.A. 2nd"/>
            <person name="Thrash A."/>
            <person name="Conover J.L."/>
            <person name="Sanders W.S."/>
            <person name="Peterson D.G."/>
            <person name="Frelichowski J.E."/>
            <person name="Scheffler J.A."/>
            <person name="Scheffler B.E."/>
            <person name="Wendel J.F."/>
        </authorList>
    </citation>
    <scope>NUCLEOTIDE SEQUENCE [LARGE SCALE GENOMIC DNA]</scope>
    <source>
        <strain evidence="5">1</strain>
        <tissue evidence="5">Leaf</tissue>
    </source>
</reference>
<dbReference type="GO" id="GO:0019346">
    <property type="term" value="P:transsulfuration"/>
    <property type="evidence" value="ECO:0007669"/>
    <property type="project" value="InterPro"/>
</dbReference>
<dbReference type="InterPro" id="IPR015424">
    <property type="entry name" value="PyrdxlP-dep_Trfase"/>
</dbReference>
<dbReference type="InterPro" id="IPR015422">
    <property type="entry name" value="PyrdxlP-dep_Trfase_small"/>
</dbReference>
<sequence length="540" mass="58646">MAETRSCEFGISGKKRAAAADSFEGDDEIFVAKKSMLPTLAVAPAAWENDPAASLASLRHEFGEHGGINMSIEASATFTVMEPETMRRMFTGELGPDRDFFIYSRHFNPTVLNLGRQVATLEGTEAAYCTASGMAAISSVMLQLCSSGGHVVASATLYGGTHALLTHFLPRTCNITTTFVDITDHEAVKNAIVERRTKVLFFESISNPTLTVADIPELSKLAHDKGTMVVVDNTFSPMVLSPARLGADVVVHSISKFISGGADVIAGAVCGPASLLNSMMDLHQGALMLLGPTMNAKVAFELSERIPHLGLRMKEHCRRALEYATRMKKLGIRVIYPGLEDHPQHHLLKSMANKGYGFGGLLCVDMESEEKANRLMHHLQNSSQFGLIAVSLGYYETLMSCSGSSTSSELNSEEKALAGISPGLVRMSIGYTGTLEQKWSQFERAISRMERSDIDKYGVSDPDLLLKLLNIGELERLKKGCVIDWKVSKCQLGQGTCNFYDVVTGRLMHERGYGAAIRNERGDFHKGLTGHVTGAISALI</sequence>
<protein>
    <recommendedName>
        <fullName evidence="7">Methionine gamma-lyase</fullName>
    </recommendedName>
</protein>
<dbReference type="FunFam" id="3.40.640.10:FF:000046">
    <property type="entry name" value="Cystathionine gamma-lyase"/>
    <property type="match status" value="1"/>
</dbReference>
<gene>
    <name evidence="5" type="ORF">Goshw_010487</name>
</gene>
<evidence type="ECO:0000256" key="2">
    <source>
        <dbReference type="ARBA" id="ARBA00009077"/>
    </source>
</evidence>
<dbReference type="OrthoDB" id="3512640at2759"/>
<comment type="similarity">
    <text evidence="2 4">Belongs to the trans-sulfuration enzymes family.</text>
</comment>
<dbReference type="AlphaFoldDB" id="A0A7J9LEZ8"/>
<dbReference type="InterPro" id="IPR015421">
    <property type="entry name" value="PyrdxlP-dep_Trfase_major"/>
</dbReference>
<dbReference type="GO" id="GO:0006555">
    <property type="term" value="P:methionine metabolic process"/>
    <property type="evidence" value="ECO:0007669"/>
    <property type="project" value="UniProtKB-ARBA"/>
</dbReference>
<dbReference type="GO" id="GO:0030170">
    <property type="term" value="F:pyridoxal phosphate binding"/>
    <property type="evidence" value="ECO:0007669"/>
    <property type="project" value="InterPro"/>
</dbReference>
<dbReference type="GO" id="GO:0005737">
    <property type="term" value="C:cytoplasm"/>
    <property type="evidence" value="ECO:0007669"/>
    <property type="project" value="TreeGrafter"/>
</dbReference>
<dbReference type="Gene3D" id="3.90.1150.10">
    <property type="entry name" value="Aspartate Aminotransferase, domain 1"/>
    <property type="match status" value="1"/>
</dbReference>
<dbReference type="InterPro" id="IPR000277">
    <property type="entry name" value="Cys/Met-Metab_PyrdxlP-dep_enz"/>
</dbReference>
<evidence type="ECO:0000256" key="1">
    <source>
        <dbReference type="ARBA" id="ARBA00001933"/>
    </source>
</evidence>
<dbReference type="CDD" id="cd00614">
    <property type="entry name" value="CGS_like"/>
    <property type="match status" value="1"/>
</dbReference>
<dbReference type="Proteomes" id="UP000593576">
    <property type="component" value="Unassembled WGS sequence"/>
</dbReference>
<dbReference type="SUPFAM" id="SSF53383">
    <property type="entry name" value="PLP-dependent transferases"/>
    <property type="match status" value="1"/>
</dbReference>
<evidence type="ECO:0000256" key="4">
    <source>
        <dbReference type="RuleBase" id="RU362118"/>
    </source>
</evidence>
<dbReference type="PANTHER" id="PTHR11808:SF80">
    <property type="entry name" value="CYSTATHIONINE GAMMA-LYASE"/>
    <property type="match status" value="1"/>
</dbReference>
<keyword evidence="6" id="KW-1185">Reference proteome</keyword>
<dbReference type="FunFam" id="3.90.1150.10:FF:000087">
    <property type="entry name" value="Putative methionine gamma-lyase"/>
    <property type="match status" value="1"/>
</dbReference>
<dbReference type="PANTHER" id="PTHR11808">
    <property type="entry name" value="TRANS-SULFURATION ENZYME FAMILY MEMBER"/>
    <property type="match status" value="1"/>
</dbReference>
<dbReference type="EMBL" id="JABFAF010000006">
    <property type="protein sequence ID" value="MBA0857310.1"/>
    <property type="molecule type" value="Genomic_DNA"/>
</dbReference>
<proteinExistence type="inferred from homology"/>